<reference evidence="3 4" key="1">
    <citation type="journal article" date="2016" name="Mol. Biol. Evol.">
        <title>Comparative Genomics of Early-Diverging Mushroom-Forming Fungi Provides Insights into the Origins of Lignocellulose Decay Capabilities.</title>
        <authorList>
            <person name="Nagy L.G."/>
            <person name="Riley R."/>
            <person name="Tritt A."/>
            <person name="Adam C."/>
            <person name="Daum C."/>
            <person name="Floudas D."/>
            <person name="Sun H."/>
            <person name="Yadav J.S."/>
            <person name="Pangilinan J."/>
            <person name="Larsson K.H."/>
            <person name="Matsuura K."/>
            <person name="Barry K."/>
            <person name="Labutti K."/>
            <person name="Kuo R."/>
            <person name="Ohm R.A."/>
            <person name="Bhattacharya S.S."/>
            <person name="Shirouzu T."/>
            <person name="Yoshinaga Y."/>
            <person name="Martin F.M."/>
            <person name="Grigoriev I.V."/>
            <person name="Hibbett D.S."/>
        </authorList>
    </citation>
    <scope>NUCLEOTIDE SEQUENCE [LARGE SCALE GENOMIC DNA]</scope>
    <source>
        <strain evidence="3 4">HHB12029</strain>
    </source>
</reference>
<keyword evidence="2" id="KW-0472">Membrane</keyword>
<dbReference type="EMBL" id="KV425906">
    <property type="protein sequence ID" value="KZV99780.1"/>
    <property type="molecule type" value="Genomic_DNA"/>
</dbReference>
<feature type="transmembrane region" description="Helical" evidence="2">
    <location>
        <begin position="188"/>
        <end position="209"/>
    </location>
</feature>
<keyword evidence="2" id="KW-1133">Transmembrane helix</keyword>
<organism evidence="3 4">
    <name type="scientific">Exidia glandulosa HHB12029</name>
    <dbReference type="NCBI Taxonomy" id="1314781"/>
    <lineage>
        <taxon>Eukaryota</taxon>
        <taxon>Fungi</taxon>
        <taxon>Dikarya</taxon>
        <taxon>Basidiomycota</taxon>
        <taxon>Agaricomycotina</taxon>
        <taxon>Agaricomycetes</taxon>
        <taxon>Auriculariales</taxon>
        <taxon>Exidiaceae</taxon>
        <taxon>Exidia</taxon>
    </lineage>
</organism>
<feature type="compositionally biased region" description="Basic and acidic residues" evidence="1">
    <location>
        <begin position="32"/>
        <end position="42"/>
    </location>
</feature>
<gene>
    <name evidence="3" type="ORF">EXIGLDRAFT_723859</name>
</gene>
<feature type="transmembrane region" description="Helical" evidence="2">
    <location>
        <begin position="305"/>
        <end position="326"/>
    </location>
</feature>
<feature type="transmembrane region" description="Helical" evidence="2">
    <location>
        <begin position="81"/>
        <end position="103"/>
    </location>
</feature>
<dbReference type="OrthoDB" id="4838853at2759"/>
<evidence type="ECO:0000313" key="3">
    <source>
        <dbReference type="EMBL" id="KZV99780.1"/>
    </source>
</evidence>
<feature type="compositionally biased region" description="Basic and acidic residues" evidence="1">
    <location>
        <begin position="401"/>
        <end position="414"/>
    </location>
</feature>
<keyword evidence="4" id="KW-1185">Reference proteome</keyword>
<evidence type="ECO:0000313" key="4">
    <source>
        <dbReference type="Proteomes" id="UP000077266"/>
    </source>
</evidence>
<dbReference type="InParanoid" id="A0A165MUK1"/>
<feature type="region of interest" description="Disordered" evidence="1">
    <location>
        <begin position="1"/>
        <end position="69"/>
    </location>
</feature>
<dbReference type="AlphaFoldDB" id="A0A165MUK1"/>
<dbReference type="PANTHER" id="PTHR42024:SF1">
    <property type="entry name" value="AMINO ACID PERMEASE_ SLC12A DOMAIN-CONTAINING PROTEIN"/>
    <property type="match status" value="1"/>
</dbReference>
<dbReference type="Proteomes" id="UP000077266">
    <property type="component" value="Unassembled WGS sequence"/>
</dbReference>
<evidence type="ECO:0000256" key="2">
    <source>
        <dbReference type="SAM" id="Phobius"/>
    </source>
</evidence>
<evidence type="ECO:0000256" key="1">
    <source>
        <dbReference type="SAM" id="MobiDB-lite"/>
    </source>
</evidence>
<protein>
    <submittedName>
        <fullName evidence="3">Uncharacterized protein</fullName>
    </submittedName>
</protein>
<sequence>MSSSSPAPTPTPHRVSIASPAPSTTVAGSNTNHDEPKPERPPIDPQGDSTPQRRASQYDIYASEPPPLDYTVKTNNRERKILLWIALLYVEAGVLPLLLFFSLRWGAHLSNTTNLAIITSLIGAVSGMKVSTRQWHLWLGKGHHTRRPIGAGRWGMDIFQVVLSMCMASFFIPLIIGSSVSPGNPRIVAMSLPCTMIVLTLPMLLTSLFPHKLKVPFRVSSLPTWQPLPPFAYFFVEDVVAVDGGGCTEFRQAWRVRYEESSTMRKHVRDISLIFGCSGVTVAIILLVTAWVAPLDTAYGLCWSMPWLWGMVLSLVTVILTNRMLVRERTNWRSEHVEAQLPFSEGKYDPPIVPLDRVATFNAEEHRRRASAPGPRPNRNGNALATVPGSGSEDEGEEGQVMEKKEPVRHDSAP</sequence>
<keyword evidence="2" id="KW-0812">Transmembrane</keyword>
<feature type="compositionally biased region" description="Polar residues" evidence="1">
    <location>
        <begin position="21"/>
        <end position="31"/>
    </location>
</feature>
<feature type="transmembrane region" description="Helical" evidence="2">
    <location>
        <begin position="115"/>
        <end position="132"/>
    </location>
</feature>
<accession>A0A165MUK1</accession>
<name>A0A165MUK1_EXIGL</name>
<feature type="region of interest" description="Disordered" evidence="1">
    <location>
        <begin position="364"/>
        <end position="414"/>
    </location>
</feature>
<feature type="transmembrane region" description="Helical" evidence="2">
    <location>
        <begin position="271"/>
        <end position="293"/>
    </location>
</feature>
<dbReference type="PANTHER" id="PTHR42024">
    <property type="entry name" value="AMINO ACID PERMEASE_ SLC12A DOMAIN-CONTAINING PROTEIN"/>
    <property type="match status" value="1"/>
</dbReference>
<dbReference type="STRING" id="1314781.A0A165MUK1"/>
<feature type="transmembrane region" description="Helical" evidence="2">
    <location>
        <begin position="153"/>
        <end position="176"/>
    </location>
</feature>
<proteinExistence type="predicted"/>